<keyword evidence="2" id="KW-1185">Reference proteome</keyword>
<sequence>MICKICTKKSEKLFQAKIINKHYIDYFHCNHCGFLQTEEPHWLEEAYSESINVSDTGYVQRNLMLSKKLTILLSLFFDKDRKFLDYAGGYGVFVRMMRDIGFDFYWDDKYTKNLFARGFEYQEGDECGAVTTFESFEHFVNPMIEIDSLLKISRNIIFSTETLPNPIPKPEDWWYYGLEHGQHISFYAKKTFEFIAKEHNLNYANLGELHLLSDRKISNLQVNSLKLSRYGLHKFLQKKIKSKTWSDYLKMSKNNENLV</sequence>
<dbReference type="GO" id="GO:0008168">
    <property type="term" value="F:methyltransferase activity"/>
    <property type="evidence" value="ECO:0007669"/>
    <property type="project" value="UniProtKB-KW"/>
</dbReference>
<comment type="caution">
    <text evidence="1">The sequence shown here is derived from an EMBL/GenBank/DDBJ whole genome shotgun (WGS) entry which is preliminary data.</text>
</comment>
<dbReference type="EMBL" id="JAVFKN010000002">
    <property type="protein sequence ID" value="MDQ5767542.1"/>
    <property type="molecule type" value="Genomic_DNA"/>
</dbReference>
<dbReference type="InterPro" id="IPR029063">
    <property type="entry name" value="SAM-dependent_MTases_sf"/>
</dbReference>
<keyword evidence="1" id="KW-0808">Transferase</keyword>
<protein>
    <submittedName>
        <fullName evidence="1">Class I SAM-dependent methyltransferase</fullName>
        <ecNumber evidence="1">2.1.1.-</ecNumber>
    </submittedName>
</protein>
<proteinExistence type="predicted"/>
<reference evidence="1 2" key="1">
    <citation type="submission" date="2023-08" db="EMBL/GenBank/DDBJ databases">
        <title>New molecular markers tilS and rpoB for phylogenetic and monitoring studies of the genus Thiothrix biodiversity.</title>
        <authorList>
            <person name="Ravin N.V."/>
            <person name="Smolyakov D."/>
            <person name="Markov N.D."/>
            <person name="Beletsky A.V."/>
            <person name="Mardanov A.V."/>
            <person name="Rudenko T.S."/>
            <person name="Grabovich M.Y."/>
        </authorList>
    </citation>
    <scope>NUCLEOTIDE SEQUENCE [LARGE SCALE GENOMIC DNA]</scope>
    <source>
        <strain evidence="1 2">H33</strain>
    </source>
</reference>
<dbReference type="SUPFAM" id="SSF53335">
    <property type="entry name" value="S-adenosyl-L-methionine-dependent methyltransferases"/>
    <property type="match status" value="1"/>
</dbReference>
<dbReference type="GO" id="GO:0032259">
    <property type="term" value="P:methylation"/>
    <property type="evidence" value="ECO:0007669"/>
    <property type="project" value="UniProtKB-KW"/>
</dbReference>
<evidence type="ECO:0000313" key="1">
    <source>
        <dbReference type="EMBL" id="MDQ5767542.1"/>
    </source>
</evidence>
<dbReference type="Proteomes" id="UP001223336">
    <property type="component" value="Unassembled WGS sequence"/>
</dbReference>
<dbReference type="Pfam" id="PF13489">
    <property type="entry name" value="Methyltransf_23"/>
    <property type="match status" value="1"/>
</dbReference>
<keyword evidence="1" id="KW-0489">Methyltransferase</keyword>
<evidence type="ECO:0000313" key="2">
    <source>
        <dbReference type="Proteomes" id="UP001223336"/>
    </source>
</evidence>
<dbReference type="EC" id="2.1.1.-" evidence="1"/>
<accession>A0ABU0Y755</accession>
<dbReference type="RefSeq" id="WP_308133710.1">
    <property type="nucleotide sequence ID" value="NZ_JAVFKN010000002.1"/>
</dbReference>
<gene>
    <name evidence="1" type="ORF">RCC75_03330</name>
</gene>
<name>A0ABU0Y755_9GAMM</name>
<organism evidence="1 2">
    <name type="scientific">Thiothrix subterranea</name>
    <dbReference type="NCBI Taxonomy" id="2735563"/>
    <lineage>
        <taxon>Bacteria</taxon>
        <taxon>Pseudomonadati</taxon>
        <taxon>Pseudomonadota</taxon>
        <taxon>Gammaproteobacteria</taxon>
        <taxon>Thiotrichales</taxon>
        <taxon>Thiotrichaceae</taxon>
        <taxon>Thiothrix</taxon>
    </lineage>
</organism>